<protein>
    <submittedName>
        <fullName evidence="3">Phosphatase PAP2 family protein</fullName>
    </submittedName>
</protein>
<keyword evidence="1" id="KW-0812">Transmembrane</keyword>
<evidence type="ECO:0000256" key="1">
    <source>
        <dbReference type="SAM" id="Phobius"/>
    </source>
</evidence>
<dbReference type="EMBL" id="JAAVJS010000002">
    <property type="protein sequence ID" value="NJX14260.1"/>
    <property type="molecule type" value="Genomic_DNA"/>
</dbReference>
<name>A0ABX1D7C7_9FLAO</name>
<proteinExistence type="predicted"/>
<feature type="domain" description="Phosphatidic acid phosphatase type 2/haloperoxidase" evidence="2">
    <location>
        <begin position="60"/>
        <end position="178"/>
    </location>
</feature>
<feature type="transmembrane region" description="Helical" evidence="1">
    <location>
        <begin position="56"/>
        <end position="78"/>
    </location>
</feature>
<feature type="transmembrane region" description="Helical" evidence="1">
    <location>
        <begin position="161"/>
        <end position="178"/>
    </location>
</feature>
<dbReference type="Pfam" id="PF01569">
    <property type="entry name" value="PAP2"/>
    <property type="match status" value="1"/>
</dbReference>
<evidence type="ECO:0000313" key="4">
    <source>
        <dbReference type="Proteomes" id="UP000760545"/>
    </source>
</evidence>
<dbReference type="PANTHER" id="PTHR14969">
    <property type="entry name" value="SPHINGOSINE-1-PHOSPHATE PHOSPHOHYDROLASE"/>
    <property type="match status" value="1"/>
</dbReference>
<feature type="transmembrane region" description="Helical" evidence="1">
    <location>
        <begin position="28"/>
        <end position="49"/>
    </location>
</feature>
<organism evidence="3 4">
    <name type="scientific">Tamlana crocina</name>
    <dbReference type="NCBI Taxonomy" id="393006"/>
    <lineage>
        <taxon>Bacteria</taxon>
        <taxon>Pseudomonadati</taxon>
        <taxon>Bacteroidota</taxon>
        <taxon>Flavobacteriia</taxon>
        <taxon>Flavobacteriales</taxon>
        <taxon>Flavobacteriaceae</taxon>
        <taxon>Tamlana</taxon>
    </lineage>
</organism>
<keyword evidence="4" id="KW-1185">Reference proteome</keyword>
<feature type="transmembrane region" description="Helical" evidence="1">
    <location>
        <begin position="137"/>
        <end position="155"/>
    </location>
</feature>
<dbReference type="Gene3D" id="1.20.144.10">
    <property type="entry name" value="Phosphatidic acid phosphatase type 2/haloperoxidase"/>
    <property type="match status" value="1"/>
</dbReference>
<accession>A0ABX1D7C7</accession>
<evidence type="ECO:0000259" key="2">
    <source>
        <dbReference type="SMART" id="SM00014"/>
    </source>
</evidence>
<feature type="transmembrane region" description="Helical" evidence="1">
    <location>
        <begin position="109"/>
        <end position="130"/>
    </location>
</feature>
<keyword evidence="1" id="KW-0472">Membrane</keyword>
<dbReference type="SUPFAM" id="SSF48317">
    <property type="entry name" value="Acid phosphatase/Vanadium-dependent haloperoxidase"/>
    <property type="match status" value="1"/>
</dbReference>
<sequence>MIEQLIELDKELFIYLNGLGTETWDGFWMFYTTKFNWIPFYVVLVYLMYKRLNTKMFVLTLVVVALMILFTDQVSNLFKGYFFQRLRPCHDETVMNLMRLVKPYCGGRFGYFSGHASNSMAVAVFTSFMLKSKYKYLPYLMVVWALAMGYSRIYIGVHFPLDVISGATFGLFSGYIFYRLDKYLQSRFQLKEE</sequence>
<dbReference type="InterPro" id="IPR036938">
    <property type="entry name" value="PAP2/HPO_sf"/>
</dbReference>
<evidence type="ECO:0000313" key="3">
    <source>
        <dbReference type="EMBL" id="NJX14260.1"/>
    </source>
</evidence>
<keyword evidence="1" id="KW-1133">Transmembrane helix</keyword>
<dbReference type="SMART" id="SM00014">
    <property type="entry name" value="acidPPc"/>
    <property type="match status" value="1"/>
</dbReference>
<dbReference type="InterPro" id="IPR000326">
    <property type="entry name" value="PAP2/HPO"/>
</dbReference>
<dbReference type="PANTHER" id="PTHR14969:SF13">
    <property type="entry name" value="AT30094P"/>
    <property type="match status" value="1"/>
</dbReference>
<gene>
    <name evidence="3" type="ORF">HC176_01995</name>
</gene>
<dbReference type="CDD" id="cd03395">
    <property type="entry name" value="PAP2_like_4"/>
    <property type="match status" value="1"/>
</dbReference>
<comment type="caution">
    <text evidence="3">The sequence shown here is derived from an EMBL/GenBank/DDBJ whole genome shotgun (WGS) entry which is preliminary data.</text>
</comment>
<dbReference type="Proteomes" id="UP000760545">
    <property type="component" value="Unassembled WGS sequence"/>
</dbReference>
<dbReference type="RefSeq" id="WP_167916513.1">
    <property type="nucleotide sequence ID" value="NZ_JAAVJS010000002.1"/>
</dbReference>
<reference evidence="3 4" key="1">
    <citation type="submission" date="2020-03" db="EMBL/GenBank/DDBJ databases">
        <title>Tamlana sp. nov, isolated from XXX.</title>
        <authorList>
            <person name="Cao W.R."/>
        </authorList>
    </citation>
    <scope>NUCLEOTIDE SEQUENCE [LARGE SCALE GENOMIC DNA]</scope>
    <source>
        <strain evidence="3 4">HST1-43</strain>
    </source>
</reference>